<keyword evidence="3" id="KW-1185">Reference proteome</keyword>
<dbReference type="RefSeq" id="WP_144279007.1">
    <property type="nucleotide sequence ID" value="NZ_CP041730.1"/>
</dbReference>
<evidence type="ECO:0000256" key="1">
    <source>
        <dbReference type="SAM" id="Phobius"/>
    </source>
</evidence>
<dbReference type="EMBL" id="CP041730">
    <property type="protein sequence ID" value="QDQ27614.1"/>
    <property type="molecule type" value="Genomic_DNA"/>
</dbReference>
<protein>
    <submittedName>
        <fullName evidence="2">Uncharacterized protein</fullName>
    </submittedName>
</protein>
<keyword evidence="1" id="KW-0472">Membrane</keyword>
<reference evidence="3" key="1">
    <citation type="submission" date="2019-07" db="EMBL/GenBank/DDBJ databases">
        <title>Chitinimonas sp. nov., isolated from Ny-Alesund, arctica soil.</title>
        <authorList>
            <person name="Xu Q."/>
            <person name="Peng F."/>
        </authorList>
    </citation>
    <scope>NUCLEOTIDE SEQUENCE [LARGE SCALE GENOMIC DNA]</scope>
    <source>
        <strain evidence="3">R3-44</strain>
    </source>
</reference>
<keyword evidence="1" id="KW-1133">Transmembrane helix</keyword>
<name>A0A516SHH7_9NEIS</name>
<keyword evidence="1" id="KW-0812">Transmembrane</keyword>
<organism evidence="2 3">
    <name type="scientific">Chitinimonas arctica</name>
    <dbReference type="NCBI Taxonomy" id="2594795"/>
    <lineage>
        <taxon>Bacteria</taxon>
        <taxon>Pseudomonadati</taxon>
        <taxon>Pseudomonadota</taxon>
        <taxon>Betaproteobacteria</taxon>
        <taxon>Neisseriales</taxon>
        <taxon>Chitinibacteraceae</taxon>
        <taxon>Chitinimonas</taxon>
    </lineage>
</organism>
<dbReference type="Proteomes" id="UP000317550">
    <property type="component" value="Chromosome"/>
</dbReference>
<feature type="transmembrane region" description="Helical" evidence="1">
    <location>
        <begin position="5"/>
        <end position="23"/>
    </location>
</feature>
<accession>A0A516SHH7</accession>
<sequence length="90" mass="9639">MLIIVIGYLYVVCVIGIVAIVGGHVASGVFTLLFAGLLPTFLWLKLNRRKRLNDRARAAEAESDDAGFSIAVEMPSSNSEFDKSGGGQKP</sequence>
<feature type="transmembrane region" description="Helical" evidence="1">
    <location>
        <begin position="29"/>
        <end position="46"/>
    </location>
</feature>
<dbReference type="KEGG" id="cari:FNU76_15350"/>
<proteinExistence type="predicted"/>
<evidence type="ECO:0000313" key="3">
    <source>
        <dbReference type="Proteomes" id="UP000317550"/>
    </source>
</evidence>
<dbReference type="AlphaFoldDB" id="A0A516SHH7"/>
<evidence type="ECO:0000313" key="2">
    <source>
        <dbReference type="EMBL" id="QDQ27614.1"/>
    </source>
</evidence>
<gene>
    <name evidence="2" type="ORF">FNU76_15350</name>
</gene>